<evidence type="ECO:0000256" key="1">
    <source>
        <dbReference type="ARBA" id="ARBA00009437"/>
    </source>
</evidence>
<evidence type="ECO:0000259" key="5">
    <source>
        <dbReference type="PROSITE" id="PS50931"/>
    </source>
</evidence>
<dbReference type="Gene3D" id="1.10.10.10">
    <property type="entry name" value="Winged helix-like DNA-binding domain superfamily/Winged helix DNA-binding domain"/>
    <property type="match status" value="1"/>
</dbReference>
<sequence length="302" mass="34172">MVSKLDLYRVFSQVAQSESFSKAARGLYLTQPAVSQSILQLEEELDMRLFNRTPKGVTLTQEGKLLFDYVQSALNLIDSGEKKMQEFKTLTAGKIAIGVGDTISRHFLLPYLETFHTLYPDIKFKLVNGTTSELCHILKSGEIDVAVCNFPIEDPKLTLIPCQPVHDTFVYGEKYSKMFAKPVTLKELVKWPLIFLEQNSNSRRYIDTFMASHGIEVAPEFELGSHELLLDFAKINLGIACVTREFSEDYLASGILREVQLVEHIPAREIGICYLNSVQLSPASMKFVEIVVNKQVDYFLQS</sequence>
<evidence type="ECO:0000256" key="4">
    <source>
        <dbReference type="ARBA" id="ARBA00023163"/>
    </source>
</evidence>
<accession>A0A078M1S4</accession>
<evidence type="ECO:0000313" key="6">
    <source>
        <dbReference type="EMBL" id="CDZ99342.1"/>
    </source>
</evidence>
<reference evidence="6" key="1">
    <citation type="submission" date="2014-07" db="EMBL/GenBank/DDBJ databases">
        <authorList>
            <person name="Urmite Genomes Urmite Genomes"/>
        </authorList>
    </citation>
    <scope>NUCLEOTIDE SEQUENCE</scope>
    <source>
        <strain evidence="6">13S34_air</strain>
    </source>
</reference>
<feature type="domain" description="HTH lysR-type" evidence="5">
    <location>
        <begin position="1"/>
        <end position="60"/>
    </location>
</feature>
<proteinExistence type="inferred from homology"/>
<dbReference type="InterPro" id="IPR036390">
    <property type="entry name" value="WH_DNA-bd_sf"/>
</dbReference>
<keyword evidence="3" id="KW-0238">DNA-binding</keyword>
<dbReference type="InterPro" id="IPR036388">
    <property type="entry name" value="WH-like_DNA-bd_sf"/>
</dbReference>
<keyword evidence="4" id="KW-0804">Transcription</keyword>
<dbReference type="EMBL" id="LN483073">
    <property type="protein sequence ID" value="CDZ99342.1"/>
    <property type="molecule type" value="Genomic_DNA"/>
</dbReference>
<dbReference type="Pfam" id="PF00126">
    <property type="entry name" value="HTH_1"/>
    <property type="match status" value="1"/>
</dbReference>
<dbReference type="Gene3D" id="3.40.190.290">
    <property type="match status" value="1"/>
</dbReference>
<protein>
    <submittedName>
        <fullName evidence="6">HTH-type transcriptional regulator CynR</fullName>
    </submittedName>
</protein>
<dbReference type="SUPFAM" id="SSF46785">
    <property type="entry name" value="Winged helix' DNA-binding domain"/>
    <property type="match status" value="1"/>
</dbReference>
<dbReference type="CDD" id="cd05466">
    <property type="entry name" value="PBP2_LTTR_substrate"/>
    <property type="match status" value="1"/>
</dbReference>
<name>A0A078M1S4_9BACL</name>
<dbReference type="PANTHER" id="PTHR30126">
    <property type="entry name" value="HTH-TYPE TRANSCRIPTIONAL REGULATOR"/>
    <property type="match status" value="1"/>
</dbReference>
<organism evidence="6">
    <name type="scientific">Metalysinibacillus saudimassiliensis</name>
    <dbReference type="NCBI Taxonomy" id="1461583"/>
    <lineage>
        <taxon>Bacteria</taxon>
        <taxon>Bacillati</taxon>
        <taxon>Bacillota</taxon>
        <taxon>Bacilli</taxon>
        <taxon>Bacillales</taxon>
        <taxon>Caryophanaceae</taxon>
        <taxon>Metalysinibacillus</taxon>
    </lineage>
</organism>
<dbReference type="PANTHER" id="PTHR30126:SF64">
    <property type="entry name" value="HTH-TYPE TRANSCRIPTIONAL REGULATOR CITR"/>
    <property type="match status" value="1"/>
</dbReference>
<dbReference type="FunFam" id="1.10.10.10:FF:000001">
    <property type="entry name" value="LysR family transcriptional regulator"/>
    <property type="match status" value="1"/>
</dbReference>
<dbReference type="InterPro" id="IPR000847">
    <property type="entry name" value="LysR_HTH_N"/>
</dbReference>
<dbReference type="PRINTS" id="PR00039">
    <property type="entry name" value="HTHLYSR"/>
</dbReference>
<dbReference type="HOGENOM" id="CLU_039613_6_1_9"/>
<evidence type="ECO:0000256" key="2">
    <source>
        <dbReference type="ARBA" id="ARBA00023015"/>
    </source>
</evidence>
<dbReference type="GO" id="GO:0003700">
    <property type="term" value="F:DNA-binding transcription factor activity"/>
    <property type="evidence" value="ECO:0007669"/>
    <property type="project" value="InterPro"/>
</dbReference>
<dbReference type="PATRIC" id="fig|1461583.4.peg.52"/>
<dbReference type="InterPro" id="IPR005119">
    <property type="entry name" value="LysR_subst-bd"/>
</dbReference>
<dbReference type="Pfam" id="PF03466">
    <property type="entry name" value="LysR_substrate"/>
    <property type="match status" value="1"/>
</dbReference>
<dbReference type="PROSITE" id="PS50931">
    <property type="entry name" value="HTH_LYSR"/>
    <property type="match status" value="1"/>
</dbReference>
<dbReference type="SUPFAM" id="SSF53850">
    <property type="entry name" value="Periplasmic binding protein-like II"/>
    <property type="match status" value="1"/>
</dbReference>
<evidence type="ECO:0000256" key="3">
    <source>
        <dbReference type="ARBA" id="ARBA00023125"/>
    </source>
</evidence>
<keyword evidence="2" id="KW-0805">Transcription regulation</keyword>
<dbReference type="GO" id="GO:0000976">
    <property type="term" value="F:transcription cis-regulatory region binding"/>
    <property type="evidence" value="ECO:0007669"/>
    <property type="project" value="TreeGrafter"/>
</dbReference>
<gene>
    <name evidence="6" type="primary">cynR_1</name>
    <name evidence="6" type="ORF">BN1050_00053</name>
</gene>
<dbReference type="AlphaFoldDB" id="A0A078M1S4"/>
<comment type="similarity">
    <text evidence="1">Belongs to the LysR transcriptional regulatory family.</text>
</comment>